<dbReference type="EMBL" id="BAABRN010000001">
    <property type="protein sequence ID" value="GAA5500476.1"/>
    <property type="molecule type" value="Genomic_DNA"/>
</dbReference>
<keyword evidence="2" id="KW-1185">Reference proteome</keyword>
<comment type="caution">
    <text evidence="1">The sequence shown here is derived from an EMBL/GenBank/DDBJ whole genome shotgun (WGS) entry which is preliminary data.</text>
</comment>
<organism evidence="1 2">
    <name type="scientific">Deinococcus xinjiangensis</name>
    <dbReference type="NCBI Taxonomy" id="457454"/>
    <lineage>
        <taxon>Bacteria</taxon>
        <taxon>Thermotogati</taxon>
        <taxon>Deinococcota</taxon>
        <taxon>Deinococci</taxon>
        <taxon>Deinococcales</taxon>
        <taxon>Deinococcaceae</taxon>
        <taxon>Deinococcus</taxon>
    </lineage>
</organism>
<sequence>MKKVIAIIAIILIAVFANYITAPANVTYVGEAYAAEGFVAKRTIVEVDGRLTISTCTREQIESLKAYAKADCISPEYVGSADVLVKSAVDGYKTRVRAAMDKSIQMYSVEVVDGWITE</sequence>
<protein>
    <submittedName>
        <fullName evidence="1">Uncharacterized protein</fullName>
    </submittedName>
</protein>
<accession>A0ABP9V5E5</accession>
<reference evidence="1 2" key="1">
    <citation type="submission" date="2024-02" db="EMBL/GenBank/DDBJ databases">
        <title>Deinococcus xinjiangensis NBRC 107630.</title>
        <authorList>
            <person name="Ichikawa N."/>
            <person name="Katano-Makiyama Y."/>
            <person name="Hidaka K."/>
        </authorList>
    </citation>
    <scope>NUCLEOTIDE SEQUENCE [LARGE SCALE GENOMIC DNA]</scope>
    <source>
        <strain evidence="1 2">NBRC 107630</strain>
    </source>
</reference>
<evidence type="ECO:0000313" key="2">
    <source>
        <dbReference type="Proteomes" id="UP001458946"/>
    </source>
</evidence>
<name>A0ABP9V5E5_9DEIO</name>
<evidence type="ECO:0000313" key="1">
    <source>
        <dbReference type="EMBL" id="GAA5500476.1"/>
    </source>
</evidence>
<dbReference type="Proteomes" id="UP001458946">
    <property type="component" value="Unassembled WGS sequence"/>
</dbReference>
<gene>
    <name evidence="1" type="ORF">Dxin01_00197</name>
</gene>
<proteinExistence type="predicted"/>
<dbReference type="RefSeq" id="WP_353540461.1">
    <property type="nucleotide sequence ID" value="NZ_BAABRN010000001.1"/>
</dbReference>